<evidence type="ECO:0000256" key="7">
    <source>
        <dbReference type="ARBA" id="ARBA00023136"/>
    </source>
</evidence>
<evidence type="ECO:0000256" key="6">
    <source>
        <dbReference type="ARBA" id="ARBA00022989"/>
    </source>
</evidence>
<feature type="transmembrane region" description="Helical" evidence="8">
    <location>
        <begin position="329"/>
        <end position="352"/>
    </location>
</feature>
<evidence type="ECO:0000256" key="5">
    <source>
        <dbReference type="ARBA" id="ARBA00022692"/>
    </source>
</evidence>
<evidence type="ECO:0000259" key="9">
    <source>
        <dbReference type="Pfam" id="PF13303"/>
    </source>
</evidence>
<name>A0A1B6NYU6_9ZZZZ</name>
<reference evidence="10" key="1">
    <citation type="submission" date="2013-11" db="EMBL/GenBank/DDBJ databases">
        <title>Microbial diversity, functional groups and degradation webs in Northern and Southern Mediterranean and Red Sea marine crude oil polluted sites.</title>
        <authorList>
            <person name="Daffonchio D."/>
            <person name="Mapelli F."/>
            <person name="Ferrer M."/>
            <person name="Richter M."/>
            <person name="Cherif A."/>
            <person name="Malkawi H.I."/>
            <person name="Yakimov M.M."/>
            <person name="Abdel-Fattah Y.R."/>
            <person name="Blaghen M."/>
            <person name="Golyshin P.N."/>
            <person name="Kalogerakis N."/>
            <person name="Boon N."/>
            <person name="Magagnini M."/>
            <person name="Fava F."/>
        </authorList>
    </citation>
    <scope>NUCLEOTIDE SEQUENCE</scope>
</reference>
<keyword evidence="2" id="KW-0813">Transport</keyword>
<evidence type="ECO:0000256" key="8">
    <source>
        <dbReference type="SAM" id="Phobius"/>
    </source>
</evidence>
<comment type="caution">
    <text evidence="10">The sequence shown here is derived from an EMBL/GenBank/DDBJ whole genome shotgun (WGS) entry which is preliminary data.</text>
</comment>
<dbReference type="InterPro" id="IPR003352">
    <property type="entry name" value="PTS_EIIC"/>
</dbReference>
<sequence>MVMTASPSAVPQAGVIKAFFQKYFINAFTGMALGLFVTLIAGLIISQIGGWLNLPALIAVGKLASILMGAGIGVGIAYYLKAPTLVMLSCLVAGMLGAHSEALMAGTLFIPQEGGPATFVALPGNPIGAYLTSVFAYRAGTWIAGKTKLDILLVPLAVCGIALLVCALLNPPVVAAVNAIGQGIHAATELQPLLMGIVIAVVVGILLTLPTSSAAICIAIGLGGLAGGAAVVGCAAHMIGFAVASFKDNGFSGVISQGLGTSMLQIPNVLKKPIVLLPAVIASAIVGPIATVGFGLACTATGAGMGTAGLVGVFGVIEASQEIMSTTQLWTAIVLLMFVLPAVIAGLVAYIMRRMGWLVAGDMKLP</sequence>
<feature type="transmembrane region" description="Helical" evidence="8">
    <location>
        <begin position="300"/>
        <end position="317"/>
    </location>
</feature>
<gene>
    <name evidence="10" type="ORF">MGSAQ_000155</name>
</gene>
<feature type="domain" description="Phosphotransferase system EIIC" evidence="9">
    <location>
        <begin position="26"/>
        <end position="365"/>
    </location>
</feature>
<evidence type="ECO:0000256" key="1">
    <source>
        <dbReference type="ARBA" id="ARBA00004651"/>
    </source>
</evidence>
<dbReference type="GO" id="GO:0009401">
    <property type="term" value="P:phosphoenolpyruvate-dependent sugar phosphotransferase system"/>
    <property type="evidence" value="ECO:0007669"/>
    <property type="project" value="InterPro"/>
</dbReference>
<feature type="transmembrane region" description="Helical" evidence="8">
    <location>
        <begin position="57"/>
        <end position="80"/>
    </location>
</feature>
<keyword evidence="7 8" id="KW-0472">Membrane</keyword>
<feature type="transmembrane region" description="Helical" evidence="8">
    <location>
        <begin position="85"/>
        <end position="110"/>
    </location>
</feature>
<keyword evidence="6 8" id="KW-1133">Transmembrane helix</keyword>
<keyword evidence="3" id="KW-1003">Cell membrane</keyword>
<protein>
    <submittedName>
        <fullName evidence="10">Phosphotransferase system, EIIC</fullName>
    </submittedName>
</protein>
<feature type="transmembrane region" description="Helical" evidence="8">
    <location>
        <begin position="23"/>
        <end position="45"/>
    </location>
</feature>
<feature type="transmembrane region" description="Helical" evidence="8">
    <location>
        <begin position="116"/>
        <end position="137"/>
    </location>
</feature>
<accession>A0A1B6NYU6</accession>
<organism evidence="10">
    <name type="scientific">marine sediment metagenome</name>
    <dbReference type="NCBI Taxonomy" id="412755"/>
    <lineage>
        <taxon>unclassified sequences</taxon>
        <taxon>metagenomes</taxon>
        <taxon>ecological metagenomes</taxon>
    </lineage>
</organism>
<evidence type="ECO:0000256" key="3">
    <source>
        <dbReference type="ARBA" id="ARBA00022475"/>
    </source>
</evidence>
<feature type="transmembrane region" description="Helical" evidence="8">
    <location>
        <begin position="190"/>
        <end position="209"/>
    </location>
</feature>
<proteinExistence type="predicted"/>
<dbReference type="GO" id="GO:0005886">
    <property type="term" value="C:plasma membrane"/>
    <property type="evidence" value="ECO:0007669"/>
    <property type="project" value="UniProtKB-SubCell"/>
</dbReference>
<feature type="transmembrane region" description="Helical" evidence="8">
    <location>
        <begin position="216"/>
        <end position="244"/>
    </location>
</feature>
<dbReference type="Pfam" id="PF13303">
    <property type="entry name" value="PTS_EIIC_2"/>
    <property type="match status" value="1"/>
</dbReference>
<evidence type="ECO:0000256" key="2">
    <source>
        <dbReference type="ARBA" id="ARBA00022448"/>
    </source>
</evidence>
<keyword evidence="4" id="KW-0762">Sugar transport</keyword>
<evidence type="ECO:0000256" key="4">
    <source>
        <dbReference type="ARBA" id="ARBA00022597"/>
    </source>
</evidence>
<feature type="transmembrane region" description="Helical" evidence="8">
    <location>
        <begin position="149"/>
        <end position="170"/>
    </location>
</feature>
<dbReference type="GO" id="GO:0008982">
    <property type="term" value="F:protein-N(PI)-phosphohistidine-sugar phosphotransferase activity"/>
    <property type="evidence" value="ECO:0007669"/>
    <property type="project" value="InterPro"/>
</dbReference>
<dbReference type="AlphaFoldDB" id="A0A1B6NYU6"/>
<keyword evidence="5 8" id="KW-0812">Transmembrane</keyword>
<dbReference type="EMBL" id="AYSL01000010">
    <property type="protein sequence ID" value="KTF08352.1"/>
    <property type="molecule type" value="Genomic_DNA"/>
</dbReference>
<evidence type="ECO:0000313" key="10">
    <source>
        <dbReference type="EMBL" id="KTF08352.1"/>
    </source>
</evidence>
<comment type="subcellular location">
    <subcellularLocation>
        <location evidence="1">Cell membrane</location>
        <topology evidence="1">Multi-pass membrane protein</topology>
    </subcellularLocation>
</comment>
<feature type="transmembrane region" description="Helical" evidence="8">
    <location>
        <begin position="274"/>
        <end position="294"/>
    </location>
</feature>
<keyword evidence="10" id="KW-0808">Transferase</keyword>